<dbReference type="NCBIfam" id="NF009150">
    <property type="entry name" value="PRK12497.1-3"/>
    <property type="match status" value="1"/>
</dbReference>
<sequence length="117" mass="13860">MSKNNVRKGRIYEQTAGRYLEQEGLEILRYNYRCPFGEIDIIAREKDILVFCEVKYRFDTRRGNPLEAVDARKQKKVFYTAMHYMTEKGETEVPCRFDVIGIQGREICHIRNAFEGK</sequence>
<dbReference type="InterPro" id="IPR011856">
    <property type="entry name" value="tRNA_endonuc-like_dom_sf"/>
</dbReference>
<dbReference type="PANTHER" id="PTHR34039:SF1">
    <property type="entry name" value="UPF0102 PROTEIN YRAN"/>
    <property type="match status" value="1"/>
</dbReference>
<comment type="similarity">
    <text evidence="1 2">Belongs to the UPF0102 family.</text>
</comment>
<proteinExistence type="inferred from homology"/>
<evidence type="ECO:0000256" key="2">
    <source>
        <dbReference type="HAMAP-Rule" id="MF_00048"/>
    </source>
</evidence>
<dbReference type="InterPro" id="IPR003509">
    <property type="entry name" value="UPF0102_YraN-like"/>
</dbReference>
<dbReference type="Pfam" id="PF02021">
    <property type="entry name" value="UPF0102"/>
    <property type="match status" value="1"/>
</dbReference>
<evidence type="ECO:0000313" key="4">
    <source>
        <dbReference type="Proteomes" id="UP001652394"/>
    </source>
</evidence>
<gene>
    <name evidence="3" type="ORF">OCV51_02210</name>
</gene>
<evidence type="ECO:0000256" key="1">
    <source>
        <dbReference type="ARBA" id="ARBA00006738"/>
    </source>
</evidence>
<evidence type="ECO:0000313" key="3">
    <source>
        <dbReference type="EMBL" id="MCU6746481.1"/>
    </source>
</evidence>
<dbReference type="Proteomes" id="UP001652394">
    <property type="component" value="Unassembled WGS sequence"/>
</dbReference>
<dbReference type="EMBL" id="JAOQJX010000002">
    <property type="protein sequence ID" value="MCU6746481.1"/>
    <property type="molecule type" value="Genomic_DNA"/>
</dbReference>
<dbReference type="SUPFAM" id="SSF52980">
    <property type="entry name" value="Restriction endonuclease-like"/>
    <property type="match status" value="1"/>
</dbReference>
<keyword evidence="4" id="KW-1185">Reference proteome</keyword>
<reference evidence="3 4" key="1">
    <citation type="journal article" date="2021" name="ISME Commun">
        <title>Automated analysis of genomic sequences facilitates high-throughput and comprehensive description of bacteria.</title>
        <authorList>
            <person name="Hitch T.C.A."/>
        </authorList>
    </citation>
    <scope>NUCLEOTIDE SEQUENCE [LARGE SCALE GENOMIC DNA]</scope>
    <source>
        <strain evidence="3 4">H2_18</strain>
    </source>
</reference>
<dbReference type="InterPro" id="IPR011335">
    <property type="entry name" value="Restrct_endonuc-II-like"/>
</dbReference>
<dbReference type="HAMAP" id="MF_00048">
    <property type="entry name" value="UPF0102"/>
    <property type="match status" value="1"/>
</dbReference>
<dbReference type="CDD" id="cd20736">
    <property type="entry name" value="PoNe_Nuclease"/>
    <property type="match status" value="1"/>
</dbReference>
<accession>A0ABT2T941</accession>
<dbReference type="PANTHER" id="PTHR34039">
    <property type="entry name" value="UPF0102 PROTEIN YRAN"/>
    <property type="match status" value="1"/>
</dbReference>
<comment type="caution">
    <text evidence="3">The sequence shown here is derived from an EMBL/GenBank/DDBJ whole genome shotgun (WGS) entry which is preliminary data.</text>
</comment>
<protein>
    <recommendedName>
        <fullName evidence="2">UPF0102 protein OCV51_02210</fullName>
    </recommendedName>
</protein>
<dbReference type="Gene3D" id="3.40.1350.10">
    <property type="match status" value="1"/>
</dbReference>
<name>A0ABT2T941_9FIRM</name>
<dbReference type="RefSeq" id="WP_059070356.1">
    <property type="nucleotide sequence ID" value="NZ_JAOQJX010000002.1"/>
</dbReference>
<organism evidence="3 4">
    <name type="scientific">Faecalicatena acetigenes</name>
    <dbReference type="NCBI Taxonomy" id="2981790"/>
    <lineage>
        <taxon>Bacteria</taxon>
        <taxon>Bacillati</taxon>
        <taxon>Bacillota</taxon>
        <taxon>Clostridia</taxon>
        <taxon>Lachnospirales</taxon>
        <taxon>Lachnospiraceae</taxon>
        <taxon>Faecalicatena</taxon>
    </lineage>
</organism>
<dbReference type="NCBIfam" id="TIGR00252">
    <property type="entry name" value="YraN family protein"/>
    <property type="match status" value="1"/>
</dbReference>